<dbReference type="PANTHER" id="PTHR16803">
    <property type="entry name" value="HIGH AFFINITY IMMUNOGLOBULIN EPSILON RECEPTOR GAMMA-SUBUNIT"/>
    <property type="match status" value="1"/>
</dbReference>
<evidence type="ECO:0000256" key="5">
    <source>
        <dbReference type="ARBA" id="ARBA00023157"/>
    </source>
</evidence>
<protein>
    <recommendedName>
        <fullName evidence="11">T-cell surface glycoprotein CD3 zeta chain</fullName>
    </recommendedName>
</protein>
<sequence length="187" mass="21282">MLYTVHTVNISVHWQVVSSATSSDHGKKKVRQVEQEIKTESKKSLFLQNRQKVRRGGRVMNTLRTGVFVLFVLLVPVSSKGIFFTEPVICYYLDGILILYCIFATVLFFREKFYIPSEAKVAEDGGIYQELERLNDPDTYQTLEQSKAKKKTGKKKKPKSTKAEEKDKDPFESLVPNGSDPPPPSPH</sequence>
<accession>A0A6A5EKA2</accession>
<dbReference type="Proteomes" id="UP000465112">
    <property type="component" value="Chromosome 12"/>
</dbReference>
<keyword evidence="5" id="KW-1015">Disulfide bond</keyword>
<name>A0A6A5EKA2_PERFL</name>
<organism evidence="9 10">
    <name type="scientific">Perca fluviatilis</name>
    <name type="common">European perch</name>
    <dbReference type="NCBI Taxonomy" id="8168"/>
    <lineage>
        <taxon>Eukaryota</taxon>
        <taxon>Metazoa</taxon>
        <taxon>Chordata</taxon>
        <taxon>Craniata</taxon>
        <taxon>Vertebrata</taxon>
        <taxon>Euteleostomi</taxon>
        <taxon>Actinopterygii</taxon>
        <taxon>Neopterygii</taxon>
        <taxon>Teleostei</taxon>
        <taxon>Neoteleostei</taxon>
        <taxon>Acanthomorphata</taxon>
        <taxon>Eupercaria</taxon>
        <taxon>Perciformes</taxon>
        <taxon>Percoidei</taxon>
        <taxon>Percidae</taxon>
        <taxon>Percinae</taxon>
        <taxon>Perca</taxon>
    </lineage>
</organism>
<comment type="caution">
    <text evidence="9">The sequence shown here is derived from an EMBL/GenBank/DDBJ whole genome shotgun (WGS) entry which is preliminary data.</text>
</comment>
<feature type="transmembrane region" description="Helical" evidence="8">
    <location>
        <begin position="89"/>
        <end position="109"/>
    </location>
</feature>
<keyword evidence="8" id="KW-0472">Membrane</keyword>
<evidence type="ECO:0000256" key="2">
    <source>
        <dbReference type="ARBA" id="ARBA00022475"/>
    </source>
</evidence>
<keyword evidence="8" id="KW-0812">Transmembrane</keyword>
<dbReference type="AlphaFoldDB" id="A0A6A5EKA2"/>
<comment type="subcellular location">
    <subcellularLocation>
        <location evidence="1">Cell membrane</location>
        <topology evidence="1">Single-pass type I membrane protein</topology>
    </subcellularLocation>
</comment>
<dbReference type="InterPro" id="IPR042340">
    <property type="entry name" value="FCER1G"/>
</dbReference>
<evidence type="ECO:0000256" key="7">
    <source>
        <dbReference type="SAM" id="MobiDB-lite"/>
    </source>
</evidence>
<evidence type="ECO:0000313" key="10">
    <source>
        <dbReference type="Proteomes" id="UP000465112"/>
    </source>
</evidence>
<dbReference type="GO" id="GO:0002376">
    <property type="term" value="P:immune system process"/>
    <property type="evidence" value="ECO:0007669"/>
    <property type="project" value="UniProtKB-KW"/>
</dbReference>
<gene>
    <name evidence="9" type="ORF">PFLUV_G00146540</name>
</gene>
<dbReference type="EMBL" id="VHII01000012">
    <property type="protein sequence ID" value="KAF1382706.1"/>
    <property type="molecule type" value="Genomic_DNA"/>
</dbReference>
<keyword evidence="10" id="KW-1185">Reference proteome</keyword>
<dbReference type="OrthoDB" id="9941225at2759"/>
<evidence type="ECO:0008006" key="11">
    <source>
        <dbReference type="Google" id="ProtNLM"/>
    </source>
</evidence>
<dbReference type="GO" id="GO:0032998">
    <property type="term" value="C:Fc-epsilon receptor I complex"/>
    <property type="evidence" value="ECO:0007669"/>
    <property type="project" value="InterPro"/>
</dbReference>
<feature type="compositionally biased region" description="Basic and acidic residues" evidence="7">
    <location>
        <begin position="161"/>
        <end position="171"/>
    </location>
</feature>
<evidence type="ECO:0000256" key="3">
    <source>
        <dbReference type="ARBA" id="ARBA00022553"/>
    </source>
</evidence>
<keyword evidence="4" id="KW-0391">Immunity</keyword>
<evidence type="ECO:0000256" key="4">
    <source>
        <dbReference type="ARBA" id="ARBA00022859"/>
    </source>
</evidence>
<feature type="compositionally biased region" description="Basic residues" evidence="7">
    <location>
        <begin position="148"/>
        <end position="160"/>
    </location>
</feature>
<dbReference type="GO" id="GO:0019767">
    <property type="term" value="F:IgE receptor activity"/>
    <property type="evidence" value="ECO:0007669"/>
    <property type="project" value="InterPro"/>
</dbReference>
<dbReference type="InterPro" id="IPR021663">
    <property type="entry name" value="CD3_zeta/IgE_Fc_rcpt_gamma"/>
</dbReference>
<feature type="region of interest" description="Disordered" evidence="7">
    <location>
        <begin position="138"/>
        <end position="187"/>
    </location>
</feature>
<reference evidence="9 10" key="1">
    <citation type="submission" date="2019-06" db="EMBL/GenBank/DDBJ databases">
        <title>A chromosome-scale genome assembly of the European perch, Perca fluviatilis.</title>
        <authorList>
            <person name="Roques C."/>
            <person name="Zahm M."/>
            <person name="Cabau C."/>
            <person name="Klopp C."/>
            <person name="Bouchez O."/>
            <person name="Donnadieu C."/>
            <person name="Kuhl H."/>
            <person name="Gislard M."/>
            <person name="Guendouz S."/>
            <person name="Journot L."/>
            <person name="Haffray P."/>
            <person name="Bestin A."/>
            <person name="Morvezen R."/>
            <person name="Feron R."/>
            <person name="Wen M."/>
            <person name="Jouanno E."/>
            <person name="Herpin A."/>
            <person name="Schartl M."/>
            <person name="Postlethwait J."/>
            <person name="Schaerlinger B."/>
            <person name="Chardard D."/>
            <person name="Lecocq T."/>
            <person name="Poncet C."/>
            <person name="Jaffrelo L."/>
            <person name="Lampietro C."/>
            <person name="Guiguen Y."/>
        </authorList>
    </citation>
    <scope>NUCLEOTIDE SEQUENCE [LARGE SCALE GENOMIC DNA]</scope>
    <source>
        <tissue evidence="9">Blood</tissue>
    </source>
</reference>
<evidence type="ECO:0000256" key="6">
    <source>
        <dbReference type="ARBA" id="ARBA00023170"/>
    </source>
</evidence>
<keyword evidence="6" id="KW-0675">Receptor</keyword>
<keyword evidence="2" id="KW-1003">Cell membrane</keyword>
<feature type="transmembrane region" description="Helical" evidence="8">
    <location>
        <begin position="59"/>
        <end position="77"/>
    </location>
</feature>
<dbReference type="PANTHER" id="PTHR16803:SF0">
    <property type="entry name" value="HIGH AFFINITY IMMUNOGLOBULIN EPSILON RECEPTOR SUBUNIT GAMMA"/>
    <property type="match status" value="1"/>
</dbReference>
<evidence type="ECO:0000256" key="1">
    <source>
        <dbReference type="ARBA" id="ARBA00004251"/>
    </source>
</evidence>
<keyword evidence="3" id="KW-0597">Phosphoprotein</keyword>
<keyword evidence="8" id="KW-1133">Transmembrane helix</keyword>
<proteinExistence type="predicted"/>
<evidence type="ECO:0000256" key="8">
    <source>
        <dbReference type="SAM" id="Phobius"/>
    </source>
</evidence>
<evidence type="ECO:0000313" key="9">
    <source>
        <dbReference type="EMBL" id="KAF1382706.1"/>
    </source>
</evidence>
<dbReference type="Pfam" id="PF11628">
    <property type="entry name" value="TCR_zetazeta"/>
    <property type="match status" value="1"/>
</dbReference>